<accession>A0A2T4ZI67</accession>
<dbReference type="InterPro" id="IPR039556">
    <property type="entry name" value="ICL/PEPM"/>
</dbReference>
<dbReference type="EMBL" id="PZZL01000001">
    <property type="protein sequence ID" value="PTM61665.1"/>
    <property type="molecule type" value="Genomic_DNA"/>
</dbReference>
<dbReference type="AlphaFoldDB" id="A0A2T4ZI67"/>
<dbReference type="GO" id="GO:0046421">
    <property type="term" value="F:methylisocitrate lyase activity"/>
    <property type="evidence" value="ECO:0007669"/>
    <property type="project" value="UniProtKB-EC"/>
</dbReference>
<dbReference type="InterPro" id="IPR018523">
    <property type="entry name" value="Isocitrate_lyase_ph_CS"/>
</dbReference>
<dbReference type="InterPro" id="IPR015813">
    <property type="entry name" value="Pyrv/PenolPyrv_kinase-like_dom"/>
</dbReference>
<dbReference type="PROSITE" id="PS00161">
    <property type="entry name" value="ISOCITRATE_LYASE"/>
    <property type="match status" value="1"/>
</dbReference>
<sequence>MSSTSPAARLKQRLDQRPVLLAPGAVDPLTAQIAVLAGFEALYLTGAGIAYTRLGMPDIGLTTMNDVTDVITRIADKVSVPLIVDGDTGFGNALNVQRTVRNFERAGAAAIQLEDQTFPKRCGHLRGKAVVPAEEMVGKIKAAVDARQNGLLVIGRTDAGAVEGFDRAFERAELYAEAGADLIFVEAPRTREELASVPQRLGKLRPLMANMVEGGRTPMTPVADLEAMGFSLVVFSAGVVRAMAKTARRFYDTLRAEGTSDSIREDMYDFDELADIVGTSDLLTIGKRYDTTGGEA</sequence>
<evidence type="ECO:0000256" key="3">
    <source>
        <dbReference type="ARBA" id="ARBA00012260"/>
    </source>
</evidence>
<evidence type="ECO:0000256" key="5">
    <source>
        <dbReference type="ARBA" id="ARBA00057039"/>
    </source>
</evidence>
<evidence type="ECO:0000256" key="4">
    <source>
        <dbReference type="ARBA" id="ARBA00044762"/>
    </source>
</evidence>
<proteinExistence type="inferred from homology"/>
<dbReference type="Pfam" id="PF13714">
    <property type="entry name" value="PEP_mutase"/>
    <property type="match status" value="1"/>
</dbReference>
<dbReference type="InterPro" id="IPR040442">
    <property type="entry name" value="Pyrv_kinase-like_dom_sf"/>
</dbReference>
<dbReference type="CDD" id="cd00377">
    <property type="entry name" value="ICL_PEPM"/>
    <property type="match status" value="1"/>
</dbReference>
<comment type="similarity">
    <text evidence="2">Belongs to the isocitrate lyase/PEP mutase superfamily. Methylisocitrate lyase family.</text>
</comment>
<dbReference type="Gene3D" id="3.20.20.60">
    <property type="entry name" value="Phosphoenolpyruvate-binding domains"/>
    <property type="match status" value="1"/>
</dbReference>
<name>A0A2T4ZI67_9HYPH</name>
<evidence type="ECO:0000313" key="8">
    <source>
        <dbReference type="Proteomes" id="UP000241808"/>
    </source>
</evidence>
<reference evidence="7 8" key="1">
    <citation type="submission" date="2018-04" db="EMBL/GenBank/DDBJ databases">
        <title>Genomic Encyclopedia of Archaeal and Bacterial Type Strains, Phase II (KMG-II): from individual species to whole genera.</title>
        <authorList>
            <person name="Goeker M."/>
        </authorList>
    </citation>
    <scope>NUCLEOTIDE SEQUENCE [LARGE SCALE GENOMIC DNA]</scope>
    <source>
        <strain evidence="7 8">DSM 25521</strain>
    </source>
</reference>
<dbReference type="PANTHER" id="PTHR42905">
    <property type="entry name" value="PHOSPHOENOLPYRUVATE CARBOXYLASE"/>
    <property type="match status" value="1"/>
</dbReference>
<organism evidence="7 8">
    <name type="scientific">Phreatobacter oligotrophus</name>
    <dbReference type="NCBI Taxonomy" id="1122261"/>
    <lineage>
        <taxon>Bacteria</taxon>
        <taxon>Pseudomonadati</taxon>
        <taxon>Pseudomonadota</taxon>
        <taxon>Alphaproteobacteria</taxon>
        <taxon>Hyphomicrobiales</taxon>
        <taxon>Phreatobacteraceae</taxon>
        <taxon>Phreatobacter</taxon>
    </lineage>
</organism>
<comment type="catalytic activity">
    <reaction evidence="1">
        <text>(2S,3R)-3-hydroxybutane-1,2,3-tricarboxylate = pyruvate + succinate</text>
        <dbReference type="Rhea" id="RHEA:16809"/>
        <dbReference type="ChEBI" id="CHEBI:15361"/>
        <dbReference type="ChEBI" id="CHEBI:30031"/>
        <dbReference type="ChEBI" id="CHEBI:57429"/>
        <dbReference type="EC" id="4.1.3.30"/>
    </reaction>
</comment>
<evidence type="ECO:0000256" key="1">
    <source>
        <dbReference type="ARBA" id="ARBA00001050"/>
    </source>
</evidence>
<comment type="caution">
    <text evidence="7">The sequence shown here is derived from an EMBL/GenBank/DDBJ whole genome shotgun (WGS) entry which is preliminary data.</text>
</comment>
<dbReference type="RefSeq" id="WP_245901828.1">
    <property type="nucleotide sequence ID" value="NZ_PZZL01000001.1"/>
</dbReference>
<evidence type="ECO:0000313" key="7">
    <source>
        <dbReference type="EMBL" id="PTM61665.1"/>
    </source>
</evidence>
<dbReference type="PANTHER" id="PTHR42905:SF5">
    <property type="entry name" value="CARBOXYVINYL-CARBOXYPHOSPHONATE PHOSPHORYLMUTASE, CHLOROPLASTIC"/>
    <property type="match status" value="1"/>
</dbReference>
<comment type="function">
    <text evidence="5">Involved in the catabolism of short chain fatty acids (SCFA) via the 2-methylcitrate cycle I (propionate degradation route). Catalyzes the thermodynamically favored C-C bond cleavage of (2R,3S)-2-methylisocitrate to yield pyruvate and succinate via an alpha-carboxy-carbanion intermediate.</text>
</comment>
<dbReference type="FunFam" id="3.20.20.60:FF:000009">
    <property type="entry name" value="2-methylisocitrate lyase"/>
    <property type="match status" value="1"/>
</dbReference>
<evidence type="ECO:0000256" key="6">
    <source>
        <dbReference type="ARBA" id="ARBA00073849"/>
    </source>
</evidence>
<comment type="subunit">
    <text evidence="4">Homotetramer; dimer of dimers.</text>
</comment>
<evidence type="ECO:0000256" key="2">
    <source>
        <dbReference type="ARBA" id="ARBA00009282"/>
    </source>
</evidence>
<gene>
    <name evidence="7" type="ORF">C8P69_101335</name>
</gene>
<dbReference type="EC" id="4.1.3.30" evidence="3"/>
<protein>
    <recommendedName>
        <fullName evidence="6">2-methylisocitrate lyase</fullName>
        <ecNumber evidence="3">4.1.3.30</ecNumber>
    </recommendedName>
</protein>
<keyword evidence="8" id="KW-1185">Reference proteome</keyword>
<dbReference type="SUPFAM" id="SSF51621">
    <property type="entry name" value="Phosphoenolpyruvate/pyruvate domain"/>
    <property type="match status" value="1"/>
</dbReference>
<dbReference type="Proteomes" id="UP000241808">
    <property type="component" value="Unassembled WGS sequence"/>
</dbReference>
<keyword evidence="7" id="KW-0456">Lyase</keyword>